<proteinExistence type="predicted"/>
<evidence type="ECO:0000313" key="3">
    <source>
        <dbReference type="Proteomes" id="UP001499987"/>
    </source>
</evidence>
<evidence type="ECO:0000313" key="2">
    <source>
        <dbReference type="EMBL" id="GAA1115973.1"/>
    </source>
</evidence>
<protein>
    <recommendedName>
        <fullName evidence="4">Sortase</fullName>
    </recommendedName>
</protein>
<organism evidence="2 3">
    <name type="scientific">Kitasatospora arboriphila</name>
    <dbReference type="NCBI Taxonomy" id="258052"/>
    <lineage>
        <taxon>Bacteria</taxon>
        <taxon>Bacillati</taxon>
        <taxon>Actinomycetota</taxon>
        <taxon>Actinomycetes</taxon>
        <taxon>Kitasatosporales</taxon>
        <taxon>Streptomycetaceae</taxon>
        <taxon>Kitasatospora</taxon>
    </lineage>
</organism>
<name>A0ABN1U643_9ACTN</name>
<evidence type="ECO:0008006" key="4">
    <source>
        <dbReference type="Google" id="ProtNLM"/>
    </source>
</evidence>
<gene>
    <name evidence="2" type="ORF">GCM10009663_65450</name>
</gene>
<feature type="signal peptide" evidence="1">
    <location>
        <begin position="1"/>
        <end position="26"/>
    </location>
</feature>
<dbReference type="EMBL" id="BAAALD010000098">
    <property type="protein sequence ID" value="GAA1115973.1"/>
    <property type="molecule type" value="Genomic_DNA"/>
</dbReference>
<dbReference type="RefSeq" id="WP_344627328.1">
    <property type="nucleotide sequence ID" value="NZ_BAAALD010000098.1"/>
</dbReference>
<accession>A0ABN1U643</accession>
<keyword evidence="1" id="KW-0732">Signal</keyword>
<sequence>MQIARVAIGSALALGALALTAPTAAADDSGIRIGPGHASPGSTVTVSTTACGPDVTYGKGESEVGGQFHLFEGDRAGVLVGTFEVPEDAAPGASKVTVKCPPRIQMTDTVEITRRPSGPVAAGLGGAADTDGSRIALGGLLVAGAAVGGAVKARRRLRLGQR</sequence>
<reference evidence="2 3" key="1">
    <citation type="journal article" date="2019" name="Int. J. Syst. Evol. Microbiol.">
        <title>The Global Catalogue of Microorganisms (GCM) 10K type strain sequencing project: providing services to taxonomists for standard genome sequencing and annotation.</title>
        <authorList>
            <consortium name="The Broad Institute Genomics Platform"/>
            <consortium name="The Broad Institute Genome Sequencing Center for Infectious Disease"/>
            <person name="Wu L."/>
            <person name="Ma J."/>
        </authorList>
    </citation>
    <scope>NUCLEOTIDE SEQUENCE [LARGE SCALE GENOMIC DNA]</scope>
    <source>
        <strain evidence="2 3">JCM 13002</strain>
    </source>
</reference>
<comment type="caution">
    <text evidence="2">The sequence shown here is derived from an EMBL/GenBank/DDBJ whole genome shotgun (WGS) entry which is preliminary data.</text>
</comment>
<keyword evidence="3" id="KW-1185">Reference proteome</keyword>
<evidence type="ECO:0000256" key="1">
    <source>
        <dbReference type="SAM" id="SignalP"/>
    </source>
</evidence>
<feature type="chain" id="PRO_5046808571" description="Sortase" evidence="1">
    <location>
        <begin position="27"/>
        <end position="162"/>
    </location>
</feature>
<dbReference type="Proteomes" id="UP001499987">
    <property type="component" value="Unassembled WGS sequence"/>
</dbReference>